<keyword evidence="8" id="KW-0547">Nucleotide-binding</keyword>
<evidence type="ECO:0000256" key="13">
    <source>
        <dbReference type="ARBA" id="ARBA00023136"/>
    </source>
</evidence>
<dbReference type="InterPro" id="IPR005467">
    <property type="entry name" value="His_kinase_dom"/>
</dbReference>
<evidence type="ECO:0000256" key="11">
    <source>
        <dbReference type="ARBA" id="ARBA00022989"/>
    </source>
</evidence>
<dbReference type="InterPro" id="IPR010559">
    <property type="entry name" value="Sig_transdc_His_kin_internal"/>
</dbReference>
<sequence length="634" mass="72694">MARVRSTAEQLKRWFADLSIQIKLIGAYIVIILVPVIIISNYLFTGFYQNTIQDIIKENRYQTDNEKQEIMSRIGVMEHSAILLASDRQLMEYVRIESEPKVSELMQFQKFSFNSLLNILYINPEIESIRFYVKNPWISELWPIIYHEERITDIPFYSRVISRNGYPLWEIQSEDALNLDDKPAVNPSSVVSLMLEFKHVNNQNLFQHLGIIKVEMPIGNFFKKAYNNSSDRDSRFYILDQQGNLHANSTDPLPGLDEADIQQAVAKYKQAGKSSLLLSHKGEDFLYLVEPIDKINAELINVISLHTTYSKIDQTRNTVIVVILILLILLAITTFFMQSIILKKLNILRDSMKQVRGGDFGVDIDVKGGDEIGELAHHFRQMLNTINGMIADAVKRSAATKEAELQALHNQIDAHFLYNTLENLKMLAEVEGQYVVSDALTSLGSMMRYNLRWTGDRVQLRDEMGHIQHYIAIMSIRYDEKLKLEIEVEDRFWDHEILKMSLQPIVENALKHGVYSPLMKSDGLIVAIHAFEDGGFFYIEVTDNGIGIAEDKLQELNRKLIMSEEEFNALPRETTETTELNKGSGIGLRNVNQRIQMVYGNEHGLQIESKRRSYTQVTVKLPLLTSGRGGTQII</sequence>
<dbReference type="RefSeq" id="WP_171721134.1">
    <property type="nucleotide sequence ID" value="NZ_WHOB01000099.1"/>
</dbReference>
<evidence type="ECO:0000256" key="14">
    <source>
        <dbReference type="SAM" id="Phobius"/>
    </source>
</evidence>
<protein>
    <recommendedName>
        <fullName evidence="3">histidine kinase</fullName>
        <ecNumber evidence="3">2.7.13.3</ecNumber>
    </recommendedName>
</protein>
<dbReference type="Gene3D" id="6.10.340.10">
    <property type="match status" value="1"/>
</dbReference>
<dbReference type="PROSITE" id="PS50109">
    <property type="entry name" value="HIS_KIN"/>
    <property type="match status" value="1"/>
</dbReference>
<organism evidence="17 18">
    <name type="scientific">Paenibacillus phytohabitans</name>
    <dbReference type="NCBI Taxonomy" id="2654978"/>
    <lineage>
        <taxon>Bacteria</taxon>
        <taxon>Bacillati</taxon>
        <taxon>Bacillota</taxon>
        <taxon>Bacilli</taxon>
        <taxon>Bacillales</taxon>
        <taxon>Paenibacillaceae</taxon>
        <taxon>Paenibacillus</taxon>
    </lineage>
</organism>
<feature type="transmembrane region" description="Helical" evidence="14">
    <location>
        <begin position="319"/>
        <end position="342"/>
    </location>
</feature>
<comment type="catalytic activity">
    <reaction evidence="1">
        <text>ATP + protein L-histidine = ADP + protein N-phospho-L-histidine.</text>
        <dbReference type="EC" id="2.7.13.3"/>
    </reaction>
</comment>
<dbReference type="Proteomes" id="UP000596857">
    <property type="component" value="Unassembled WGS sequence"/>
</dbReference>
<keyword evidence="18" id="KW-1185">Reference proteome</keyword>
<dbReference type="Gene3D" id="3.30.565.10">
    <property type="entry name" value="Histidine kinase-like ATPase, C-terminal domain"/>
    <property type="match status" value="1"/>
</dbReference>
<feature type="domain" description="Histidine kinase" evidence="15">
    <location>
        <begin position="374"/>
        <end position="625"/>
    </location>
</feature>
<accession>A0ABX1YSW9</accession>
<dbReference type="Pfam" id="PF02518">
    <property type="entry name" value="HATPase_c"/>
    <property type="match status" value="1"/>
</dbReference>
<evidence type="ECO:0000259" key="15">
    <source>
        <dbReference type="PROSITE" id="PS50109"/>
    </source>
</evidence>
<gene>
    <name evidence="17" type="ORF">GC101_35530</name>
</gene>
<evidence type="ECO:0000256" key="6">
    <source>
        <dbReference type="ARBA" id="ARBA00022679"/>
    </source>
</evidence>
<evidence type="ECO:0000256" key="5">
    <source>
        <dbReference type="ARBA" id="ARBA00022553"/>
    </source>
</evidence>
<evidence type="ECO:0000256" key="4">
    <source>
        <dbReference type="ARBA" id="ARBA00022475"/>
    </source>
</evidence>
<feature type="transmembrane region" description="Helical" evidence="14">
    <location>
        <begin position="20"/>
        <end position="44"/>
    </location>
</feature>
<dbReference type="InterPro" id="IPR036890">
    <property type="entry name" value="HATPase_C_sf"/>
</dbReference>
<keyword evidence="4" id="KW-1003">Cell membrane</keyword>
<proteinExistence type="predicted"/>
<feature type="domain" description="HAMP" evidence="16">
    <location>
        <begin position="339"/>
        <end position="391"/>
    </location>
</feature>
<dbReference type="SMART" id="SM00304">
    <property type="entry name" value="HAMP"/>
    <property type="match status" value="1"/>
</dbReference>
<keyword evidence="5" id="KW-0597">Phosphoprotein</keyword>
<evidence type="ECO:0000256" key="3">
    <source>
        <dbReference type="ARBA" id="ARBA00012438"/>
    </source>
</evidence>
<dbReference type="InterPro" id="IPR003594">
    <property type="entry name" value="HATPase_dom"/>
</dbReference>
<dbReference type="PROSITE" id="PS50885">
    <property type="entry name" value="HAMP"/>
    <property type="match status" value="1"/>
</dbReference>
<keyword evidence="7 14" id="KW-0812">Transmembrane</keyword>
<keyword evidence="13 14" id="KW-0472">Membrane</keyword>
<dbReference type="InterPro" id="IPR050640">
    <property type="entry name" value="Bact_2-comp_sensor_kinase"/>
</dbReference>
<evidence type="ECO:0000256" key="8">
    <source>
        <dbReference type="ARBA" id="ARBA00022741"/>
    </source>
</evidence>
<dbReference type="EC" id="2.7.13.3" evidence="3"/>
<evidence type="ECO:0000313" key="18">
    <source>
        <dbReference type="Proteomes" id="UP000596857"/>
    </source>
</evidence>
<comment type="subcellular location">
    <subcellularLocation>
        <location evidence="2">Cell membrane</location>
        <topology evidence="2">Multi-pass membrane protein</topology>
    </subcellularLocation>
</comment>
<evidence type="ECO:0000256" key="9">
    <source>
        <dbReference type="ARBA" id="ARBA00022777"/>
    </source>
</evidence>
<dbReference type="SMART" id="SM00387">
    <property type="entry name" value="HATPase_c"/>
    <property type="match status" value="1"/>
</dbReference>
<evidence type="ECO:0000313" key="17">
    <source>
        <dbReference type="EMBL" id="NOU84162.1"/>
    </source>
</evidence>
<evidence type="ECO:0000256" key="12">
    <source>
        <dbReference type="ARBA" id="ARBA00023012"/>
    </source>
</evidence>
<comment type="caution">
    <text evidence="17">The sequence shown here is derived from an EMBL/GenBank/DDBJ whole genome shotgun (WGS) entry which is preliminary data.</text>
</comment>
<evidence type="ECO:0000256" key="7">
    <source>
        <dbReference type="ARBA" id="ARBA00022692"/>
    </source>
</evidence>
<dbReference type="SUPFAM" id="SSF158472">
    <property type="entry name" value="HAMP domain-like"/>
    <property type="match status" value="1"/>
</dbReference>
<dbReference type="PANTHER" id="PTHR34220:SF11">
    <property type="entry name" value="SENSOR PROTEIN KINASE HPTS"/>
    <property type="match status" value="1"/>
</dbReference>
<evidence type="ECO:0000259" key="16">
    <source>
        <dbReference type="PROSITE" id="PS50885"/>
    </source>
</evidence>
<evidence type="ECO:0000256" key="1">
    <source>
        <dbReference type="ARBA" id="ARBA00000085"/>
    </source>
</evidence>
<dbReference type="CDD" id="cd06225">
    <property type="entry name" value="HAMP"/>
    <property type="match status" value="1"/>
</dbReference>
<dbReference type="InterPro" id="IPR003660">
    <property type="entry name" value="HAMP_dom"/>
</dbReference>
<dbReference type="Pfam" id="PF06580">
    <property type="entry name" value="His_kinase"/>
    <property type="match status" value="1"/>
</dbReference>
<keyword evidence="11 14" id="KW-1133">Transmembrane helix</keyword>
<keyword evidence="10" id="KW-0067">ATP-binding</keyword>
<evidence type="ECO:0000256" key="10">
    <source>
        <dbReference type="ARBA" id="ARBA00022840"/>
    </source>
</evidence>
<dbReference type="InterPro" id="IPR004358">
    <property type="entry name" value="Sig_transdc_His_kin-like_C"/>
</dbReference>
<dbReference type="PANTHER" id="PTHR34220">
    <property type="entry name" value="SENSOR HISTIDINE KINASE YPDA"/>
    <property type="match status" value="1"/>
</dbReference>
<keyword evidence="9" id="KW-0418">Kinase</keyword>
<dbReference type="EMBL" id="WHOB01000099">
    <property type="protein sequence ID" value="NOU84162.1"/>
    <property type="molecule type" value="Genomic_DNA"/>
</dbReference>
<dbReference type="Pfam" id="PF00672">
    <property type="entry name" value="HAMP"/>
    <property type="match status" value="1"/>
</dbReference>
<keyword evidence="6" id="KW-0808">Transferase</keyword>
<dbReference type="PRINTS" id="PR00344">
    <property type="entry name" value="BCTRLSENSOR"/>
</dbReference>
<dbReference type="SUPFAM" id="SSF55874">
    <property type="entry name" value="ATPase domain of HSP90 chaperone/DNA topoisomerase II/histidine kinase"/>
    <property type="match status" value="1"/>
</dbReference>
<name>A0ABX1YSW9_9BACL</name>
<evidence type="ECO:0000256" key="2">
    <source>
        <dbReference type="ARBA" id="ARBA00004651"/>
    </source>
</evidence>
<reference evidence="17 18" key="1">
    <citation type="submission" date="2019-10" db="EMBL/GenBank/DDBJ databases">
        <title>Description of Paenibacillus terricola sp. nov.</title>
        <authorList>
            <person name="Carlier A."/>
            <person name="Qi S."/>
        </authorList>
    </citation>
    <scope>NUCLEOTIDE SEQUENCE [LARGE SCALE GENOMIC DNA]</scope>
    <source>
        <strain evidence="17 18">LMG 31459</strain>
    </source>
</reference>
<keyword evidence="12" id="KW-0902">Two-component regulatory system</keyword>